<evidence type="ECO:0000313" key="3">
    <source>
        <dbReference type="Proteomes" id="UP001148125"/>
    </source>
</evidence>
<organism evidence="2 3">
    <name type="scientific">Alkalihalobacterium chitinilyticum</name>
    <dbReference type="NCBI Taxonomy" id="2980103"/>
    <lineage>
        <taxon>Bacteria</taxon>
        <taxon>Bacillati</taxon>
        <taxon>Bacillota</taxon>
        <taxon>Bacilli</taxon>
        <taxon>Bacillales</taxon>
        <taxon>Bacillaceae</taxon>
        <taxon>Alkalihalobacterium</taxon>
    </lineage>
</organism>
<evidence type="ECO:0000313" key="2">
    <source>
        <dbReference type="EMBL" id="MDE5414582.1"/>
    </source>
</evidence>
<evidence type="ECO:0000259" key="1">
    <source>
        <dbReference type="Pfam" id="PF10057"/>
    </source>
</evidence>
<dbReference type="RefSeq" id="WP_275119199.1">
    <property type="nucleotide sequence ID" value="NZ_JAOTPO010000010.1"/>
</dbReference>
<keyword evidence="3" id="KW-1185">Reference proteome</keyword>
<protein>
    <submittedName>
        <fullName evidence="2">DUF2294 domain-containing protein</fullName>
    </submittedName>
</protein>
<gene>
    <name evidence="2" type="ORF">N7Z68_14480</name>
</gene>
<dbReference type="Proteomes" id="UP001148125">
    <property type="component" value="Unassembled WGS sequence"/>
</dbReference>
<accession>A0ABT5VIL4</accession>
<reference evidence="2" key="1">
    <citation type="submission" date="2024-05" db="EMBL/GenBank/DDBJ databases">
        <title>Alkalihalobacillus sp. strain MEB203 novel alkaliphilic bacterium from Lonar Lake, India.</title>
        <authorList>
            <person name="Joshi A."/>
            <person name="Thite S."/>
            <person name="Mengade P."/>
        </authorList>
    </citation>
    <scope>NUCLEOTIDE SEQUENCE</scope>
    <source>
        <strain evidence="2">MEB 203</strain>
    </source>
</reference>
<comment type="caution">
    <text evidence="2">The sequence shown here is derived from an EMBL/GenBank/DDBJ whole genome shotgun (WGS) entry which is preliminary data.</text>
</comment>
<proteinExistence type="predicted"/>
<dbReference type="EMBL" id="JAOTPO010000010">
    <property type="protein sequence ID" value="MDE5414582.1"/>
    <property type="molecule type" value="Genomic_DNA"/>
</dbReference>
<feature type="domain" description="Na+-translocating membrane potential-generating system MpsC" evidence="1">
    <location>
        <begin position="13"/>
        <end position="109"/>
    </location>
</feature>
<name>A0ABT5VIL4_9BACI</name>
<dbReference type="Pfam" id="PF10057">
    <property type="entry name" value="MpsC"/>
    <property type="match status" value="1"/>
</dbReference>
<sequence>MSTTYHQQEDLLQLSSTFSKMLKQKFGKGPESCFVTNQSNKLTIYIRNFITPAEEVLVESNLINLAYNFRYAVIERVFQEFKNEVETVLGLTFTSYHTDWDYDNNTGILMLENSSTNERLETSSHSKLTTKLFEKMSSICSEIHKAPSSIKMLKLNQNMFLAECKGTMLQIEKVLYQKKCIEMLQFRSIEIKKSYMIQRASFEEVFGKEVEGLFMTWDYKNDRFYIFFYLQS</sequence>
<dbReference type="InterPro" id="IPR018745">
    <property type="entry name" value="MpsC"/>
</dbReference>